<gene>
    <name evidence="1" type="ORF">GUITHDRAFT_117141</name>
</gene>
<dbReference type="KEGG" id="gtt:GUITHDRAFT_117141"/>
<reference evidence="2" key="3">
    <citation type="submission" date="2015-06" db="UniProtKB">
        <authorList>
            <consortium name="EnsemblProtists"/>
        </authorList>
    </citation>
    <scope>IDENTIFICATION</scope>
</reference>
<dbReference type="RefSeq" id="XP_005823692.1">
    <property type="nucleotide sequence ID" value="XM_005823635.1"/>
</dbReference>
<reference evidence="1 3" key="1">
    <citation type="journal article" date="2012" name="Nature">
        <title>Algal genomes reveal evolutionary mosaicism and the fate of nucleomorphs.</title>
        <authorList>
            <consortium name="DOE Joint Genome Institute"/>
            <person name="Curtis B.A."/>
            <person name="Tanifuji G."/>
            <person name="Burki F."/>
            <person name="Gruber A."/>
            <person name="Irimia M."/>
            <person name="Maruyama S."/>
            <person name="Arias M.C."/>
            <person name="Ball S.G."/>
            <person name="Gile G.H."/>
            <person name="Hirakawa Y."/>
            <person name="Hopkins J.F."/>
            <person name="Kuo A."/>
            <person name="Rensing S.A."/>
            <person name="Schmutz J."/>
            <person name="Symeonidi A."/>
            <person name="Elias M."/>
            <person name="Eveleigh R.J."/>
            <person name="Herman E.K."/>
            <person name="Klute M.J."/>
            <person name="Nakayama T."/>
            <person name="Obornik M."/>
            <person name="Reyes-Prieto A."/>
            <person name="Armbrust E.V."/>
            <person name="Aves S.J."/>
            <person name="Beiko R.G."/>
            <person name="Coutinho P."/>
            <person name="Dacks J.B."/>
            <person name="Durnford D.G."/>
            <person name="Fast N.M."/>
            <person name="Green B.R."/>
            <person name="Grisdale C.J."/>
            <person name="Hempel F."/>
            <person name="Henrissat B."/>
            <person name="Hoppner M.P."/>
            <person name="Ishida K."/>
            <person name="Kim E."/>
            <person name="Koreny L."/>
            <person name="Kroth P.G."/>
            <person name="Liu Y."/>
            <person name="Malik S.B."/>
            <person name="Maier U.G."/>
            <person name="McRose D."/>
            <person name="Mock T."/>
            <person name="Neilson J.A."/>
            <person name="Onodera N.T."/>
            <person name="Poole A.M."/>
            <person name="Pritham E.J."/>
            <person name="Richards T.A."/>
            <person name="Rocap G."/>
            <person name="Roy S.W."/>
            <person name="Sarai C."/>
            <person name="Schaack S."/>
            <person name="Shirato S."/>
            <person name="Slamovits C.H."/>
            <person name="Spencer D.F."/>
            <person name="Suzuki S."/>
            <person name="Worden A.Z."/>
            <person name="Zauner S."/>
            <person name="Barry K."/>
            <person name="Bell C."/>
            <person name="Bharti A.K."/>
            <person name="Crow J.A."/>
            <person name="Grimwood J."/>
            <person name="Kramer R."/>
            <person name="Lindquist E."/>
            <person name="Lucas S."/>
            <person name="Salamov A."/>
            <person name="McFadden G.I."/>
            <person name="Lane C.E."/>
            <person name="Keeling P.J."/>
            <person name="Gray M.W."/>
            <person name="Grigoriev I.V."/>
            <person name="Archibald J.M."/>
        </authorList>
    </citation>
    <scope>NUCLEOTIDE SEQUENCE</scope>
    <source>
        <strain evidence="1 3">CCMP2712</strain>
    </source>
</reference>
<proteinExistence type="predicted"/>
<keyword evidence="3" id="KW-1185">Reference proteome</keyword>
<accession>L1IKQ3</accession>
<organism evidence="1">
    <name type="scientific">Guillardia theta (strain CCMP2712)</name>
    <name type="common">Cryptophyte</name>
    <dbReference type="NCBI Taxonomy" id="905079"/>
    <lineage>
        <taxon>Eukaryota</taxon>
        <taxon>Cryptophyceae</taxon>
        <taxon>Pyrenomonadales</taxon>
        <taxon>Geminigeraceae</taxon>
        <taxon>Guillardia</taxon>
    </lineage>
</organism>
<protein>
    <recommendedName>
        <fullName evidence="4">Protein kinase domain-containing protein</fullName>
    </recommendedName>
</protein>
<dbReference type="PaxDb" id="55529-EKX36712"/>
<dbReference type="GeneID" id="17293447"/>
<dbReference type="Gene3D" id="1.10.510.10">
    <property type="entry name" value="Transferase(Phosphotransferase) domain 1"/>
    <property type="match status" value="1"/>
</dbReference>
<dbReference type="InterPro" id="IPR011009">
    <property type="entry name" value="Kinase-like_dom_sf"/>
</dbReference>
<name>L1IKQ3_GUITC</name>
<dbReference type="SUPFAM" id="SSF56112">
    <property type="entry name" value="Protein kinase-like (PK-like)"/>
    <property type="match status" value="1"/>
</dbReference>
<dbReference type="Proteomes" id="UP000011087">
    <property type="component" value="Unassembled WGS sequence"/>
</dbReference>
<evidence type="ECO:0000313" key="2">
    <source>
        <dbReference type="EnsemblProtists" id="EKX36712"/>
    </source>
</evidence>
<evidence type="ECO:0008006" key="4">
    <source>
        <dbReference type="Google" id="ProtNLM"/>
    </source>
</evidence>
<dbReference type="EMBL" id="JH993069">
    <property type="protein sequence ID" value="EKX36712.1"/>
    <property type="molecule type" value="Genomic_DNA"/>
</dbReference>
<evidence type="ECO:0000313" key="3">
    <source>
        <dbReference type="Proteomes" id="UP000011087"/>
    </source>
</evidence>
<dbReference type="HOGENOM" id="CLU_687832_0_0_1"/>
<sequence length="401" mass="46881">MLPFSYIEPLVKDRGAQLTDAELELYKECYSGLLPFEFDQDSMPLETPQLVHDDARSTIRVVRLRKNERNGFDTERWLPISKEERAAGKIKTSHNYTACAIFRYLIRDDTDDEMEKERQEMPETRVFVIRSYKKDYDLQYERVRKIELKAFETAISPAIPTLHSWAISPLCVHLCSEFEDGFNFKQLLDNGKWHEDQFDFLWMHAYAFWDAVHSILERAESGFPKYSTYYLPKMFVVQVWGRYNGLVPLEFKLHDLLPSCEHNDLDYIDPAAAEDQIAGIESDNSNEIPWSIGCVIMEIITGKKPFFSWPKENRLEALAEEHRLAREQERDYKIPAFALIPCNEEYTPILDYLPRLLDPDAGERHFESVQLSMAYDKLEPTVAKCKAHFPSLCKHDIMPIS</sequence>
<dbReference type="EnsemblProtists" id="EKX36712">
    <property type="protein sequence ID" value="EKX36712"/>
    <property type="gene ID" value="GUITHDRAFT_117141"/>
</dbReference>
<dbReference type="AlphaFoldDB" id="L1IKQ3"/>
<reference evidence="3" key="2">
    <citation type="submission" date="2012-11" db="EMBL/GenBank/DDBJ databases">
        <authorList>
            <person name="Kuo A."/>
            <person name="Curtis B.A."/>
            <person name="Tanifuji G."/>
            <person name="Burki F."/>
            <person name="Gruber A."/>
            <person name="Irimia M."/>
            <person name="Maruyama S."/>
            <person name="Arias M.C."/>
            <person name="Ball S.G."/>
            <person name="Gile G.H."/>
            <person name="Hirakawa Y."/>
            <person name="Hopkins J.F."/>
            <person name="Rensing S.A."/>
            <person name="Schmutz J."/>
            <person name="Symeonidi A."/>
            <person name="Elias M."/>
            <person name="Eveleigh R.J."/>
            <person name="Herman E.K."/>
            <person name="Klute M.J."/>
            <person name="Nakayama T."/>
            <person name="Obornik M."/>
            <person name="Reyes-Prieto A."/>
            <person name="Armbrust E.V."/>
            <person name="Aves S.J."/>
            <person name="Beiko R.G."/>
            <person name="Coutinho P."/>
            <person name="Dacks J.B."/>
            <person name="Durnford D.G."/>
            <person name="Fast N.M."/>
            <person name="Green B.R."/>
            <person name="Grisdale C."/>
            <person name="Hempe F."/>
            <person name="Henrissat B."/>
            <person name="Hoppner M.P."/>
            <person name="Ishida K.-I."/>
            <person name="Kim E."/>
            <person name="Koreny L."/>
            <person name="Kroth P.G."/>
            <person name="Liu Y."/>
            <person name="Malik S.-B."/>
            <person name="Maier U.G."/>
            <person name="McRose D."/>
            <person name="Mock T."/>
            <person name="Neilson J.A."/>
            <person name="Onodera N.T."/>
            <person name="Poole A.M."/>
            <person name="Pritham E.J."/>
            <person name="Richards T.A."/>
            <person name="Rocap G."/>
            <person name="Roy S.W."/>
            <person name="Sarai C."/>
            <person name="Schaack S."/>
            <person name="Shirato S."/>
            <person name="Slamovits C.H."/>
            <person name="Spencer D.F."/>
            <person name="Suzuki S."/>
            <person name="Worden A.Z."/>
            <person name="Zauner S."/>
            <person name="Barry K."/>
            <person name="Bell C."/>
            <person name="Bharti A.K."/>
            <person name="Crow J.A."/>
            <person name="Grimwood J."/>
            <person name="Kramer R."/>
            <person name="Lindquist E."/>
            <person name="Lucas S."/>
            <person name="Salamov A."/>
            <person name="McFadden G.I."/>
            <person name="Lane C.E."/>
            <person name="Keeling P.J."/>
            <person name="Gray M.W."/>
            <person name="Grigoriev I.V."/>
            <person name="Archibald J.M."/>
        </authorList>
    </citation>
    <scope>NUCLEOTIDE SEQUENCE</scope>
    <source>
        <strain evidence="3">CCMP2712</strain>
    </source>
</reference>
<evidence type="ECO:0000313" key="1">
    <source>
        <dbReference type="EMBL" id="EKX36712.1"/>
    </source>
</evidence>